<dbReference type="SUPFAM" id="SSF46785">
    <property type="entry name" value="Winged helix' DNA-binding domain"/>
    <property type="match status" value="1"/>
</dbReference>
<dbReference type="AlphaFoldDB" id="A0A3E0DLM7"/>
<dbReference type="PANTHER" id="PTHR30126:SF22">
    <property type="entry name" value="HTH-TYPE TRANSCRIPTIONAL REGULATOR YHAJ-RELATED"/>
    <property type="match status" value="1"/>
</dbReference>
<dbReference type="GO" id="GO:0000976">
    <property type="term" value="F:transcription cis-regulatory region binding"/>
    <property type="evidence" value="ECO:0007669"/>
    <property type="project" value="TreeGrafter"/>
</dbReference>
<dbReference type="FunFam" id="1.10.10.10:FF:000001">
    <property type="entry name" value="LysR family transcriptional regulator"/>
    <property type="match status" value="1"/>
</dbReference>
<evidence type="ECO:0000256" key="4">
    <source>
        <dbReference type="ARBA" id="ARBA00023163"/>
    </source>
</evidence>
<dbReference type="GO" id="GO:0003700">
    <property type="term" value="F:DNA-binding transcription factor activity"/>
    <property type="evidence" value="ECO:0007669"/>
    <property type="project" value="InterPro"/>
</dbReference>
<evidence type="ECO:0000256" key="1">
    <source>
        <dbReference type="ARBA" id="ARBA00009437"/>
    </source>
</evidence>
<gene>
    <name evidence="6" type="ORF">DFP81_10574</name>
</gene>
<protein>
    <submittedName>
        <fullName evidence="6">DNA-binding transcriptional LysR family regulator</fullName>
    </submittedName>
</protein>
<evidence type="ECO:0000256" key="2">
    <source>
        <dbReference type="ARBA" id="ARBA00023015"/>
    </source>
</evidence>
<organism evidence="6 7">
    <name type="scientific">Marinomonas pollencensis</name>
    <dbReference type="NCBI Taxonomy" id="491954"/>
    <lineage>
        <taxon>Bacteria</taxon>
        <taxon>Pseudomonadati</taxon>
        <taxon>Pseudomonadota</taxon>
        <taxon>Gammaproteobacteria</taxon>
        <taxon>Oceanospirillales</taxon>
        <taxon>Oceanospirillaceae</taxon>
        <taxon>Marinomonas</taxon>
    </lineage>
</organism>
<comment type="similarity">
    <text evidence="1">Belongs to the LysR transcriptional regulatory family.</text>
</comment>
<dbReference type="EMBL" id="QUNG01000005">
    <property type="protein sequence ID" value="REG83708.1"/>
    <property type="molecule type" value="Genomic_DNA"/>
</dbReference>
<dbReference type="InterPro" id="IPR005119">
    <property type="entry name" value="LysR_subst-bd"/>
</dbReference>
<keyword evidence="7" id="KW-1185">Reference proteome</keyword>
<evidence type="ECO:0000256" key="3">
    <source>
        <dbReference type="ARBA" id="ARBA00023125"/>
    </source>
</evidence>
<dbReference type="OrthoDB" id="9786526at2"/>
<evidence type="ECO:0000313" key="7">
    <source>
        <dbReference type="Proteomes" id="UP000256542"/>
    </source>
</evidence>
<reference evidence="6 7" key="1">
    <citation type="submission" date="2018-08" db="EMBL/GenBank/DDBJ databases">
        <title>Genomic Encyclopedia of Type Strains, Phase III (KMG-III): the genomes of soil and plant-associated and newly described type strains.</title>
        <authorList>
            <person name="Whitman W."/>
        </authorList>
    </citation>
    <scope>NUCLEOTIDE SEQUENCE [LARGE SCALE GENOMIC DNA]</scope>
    <source>
        <strain evidence="6 7">CECT 7375</strain>
    </source>
</reference>
<dbReference type="Pfam" id="PF00126">
    <property type="entry name" value="HTH_1"/>
    <property type="match status" value="1"/>
</dbReference>
<comment type="caution">
    <text evidence="6">The sequence shown here is derived from an EMBL/GenBank/DDBJ whole genome shotgun (WGS) entry which is preliminary data.</text>
</comment>
<evidence type="ECO:0000259" key="5">
    <source>
        <dbReference type="PROSITE" id="PS50931"/>
    </source>
</evidence>
<evidence type="ECO:0000313" key="6">
    <source>
        <dbReference type="EMBL" id="REG83708.1"/>
    </source>
</evidence>
<dbReference type="Proteomes" id="UP000256542">
    <property type="component" value="Unassembled WGS sequence"/>
</dbReference>
<dbReference type="Pfam" id="PF03466">
    <property type="entry name" value="LysR_substrate"/>
    <property type="match status" value="1"/>
</dbReference>
<proteinExistence type="inferred from homology"/>
<dbReference type="InterPro" id="IPR036388">
    <property type="entry name" value="WH-like_DNA-bd_sf"/>
</dbReference>
<sequence>MKLDQIRAFIAVVETGSFRSAAEAIHKTQPSISAAVKTLEAQYEIQLFDRDSYRPTLTTEGKAFFSQSKKLMSQVQQLETLGHNLAQGTDAPLRLCISQSSFSDDAMQMLKHFQSEHPEWSIDITTDHLYGVSENLQKDKSEVAIGPRYGLDDRHAFIELFRIEVITVVSPDLLASLNPKGNRLKPPQLYSTAHILVNNSAINQNESGHRYLLPTGRRWYVNDYFAKKSLLVNGFGWARMPRYMVEAELASGALVPIEIENFMSHNQLPIFMIKLRHQTLSYQANLFWQAMKENALKRMP</sequence>
<dbReference type="InterPro" id="IPR036390">
    <property type="entry name" value="WH_DNA-bd_sf"/>
</dbReference>
<dbReference type="SUPFAM" id="SSF53850">
    <property type="entry name" value="Periplasmic binding protein-like II"/>
    <property type="match status" value="1"/>
</dbReference>
<keyword evidence="4" id="KW-0804">Transcription</keyword>
<dbReference type="PRINTS" id="PR00039">
    <property type="entry name" value="HTHLYSR"/>
</dbReference>
<dbReference type="InterPro" id="IPR000847">
    <property type="entry name" value="LysR_HTH_N"/>
</dbReference>
<name>A0A3E0DLM7_9GAMM</name>
<dbReference type="PANTHER" id="PTHR30126">
    <property type="entry name" value="HTH-TYPE TRANSCRIPTIONAL REGULATOR"/>
    <property type="match status" value="1"/>
</dbReference>
<dbReference type="Gene3D" id="3.40.190.290">
    <property type="match status" value="1"/>
</dbReference>
<accession>A0A3E0DLM7</accession>
<keyword evidence="2" id="KW-0805">Transcription regulation</keyword>
<dbReference type="RefSeq" id="WP_115897396.1">
    <property type="nucleotide sequence ID" value="NZ_QUNG01000005.1"/>
</dbReference>
<feature type="domain" description="HTH lysR-type" evidence="5">
    <location>
        <begin position="1"/>
        <end position="58"/>
    </location>
</feature>
<keyword evidence="3 6" id="KW-0238">DNA-binding</keyword>
<dbReference type="Gene3D" id="1.10.10.10">
    <property type="entry name" value="Winged helix-like DNA-binding domain superfamily/Winged helix DNA-binding domain"/>
    <property type="match status" value="1"/>
</dbReference>
<dbReference type="PROSITE" id="PS50931">
    <property type="entry name" value="HTH_LYSR"/>
    <property type="match status" value="1"/>
</dbReference>